<dbReference type="InterPro" id="IPR003593">
    <property type="entry name" value="AAA+_ATPase"/>
</dbReference>
<dbReference type="GO" id="GO:0005524">
    <property type="term" value="F:ATP binding"/>
    <property type="evidence" value="ECO:0007669"/>
    <property type="project" value="UniProtKB-KW"/>
</dbReference>
<evidence type="ECO:0000313" key="6">
    <source>
        <dbReference type="Proteomes" id="UP001595923"/>
    </source>
</evidence>
<dbReference type="SMART" id="SM00382">
    <property type="entry name" value="AAA"/>
    <property type="match status" value="2"/>
</dbReference>
<keyword evidence="6" id="KW-1185">Reference proteome</keyword>
<dbReference type="PANTHER" id="PTHR19211:SF69">
    <property type="entry name" value="ATP-BINDING PROTEIN UUP"/>
    <property type="match status" value="1"/>
</dbReference>
<dbReference type="Proteomes" id="UP001595923">
    <property type="component" value="Unassembled WGS sequence"/>
</dbReference>
<dbReference type="RefSeq" id="WP_378578622.1">
    <property type="nucleotide sequence ID" value="NZ_JBHSFQ010000031.1"/>
</dbReference>
<dbReference type="CDD" id="cd03221">
    <property type="entry name" value="ABCF_EF-3"/>
    <property type="match status" value="1"/>
</dbReference>
<evidence type="ECO:0000256" key="1">
    <source>
        <dbReference type="ARBA" id="ARBA00022737"/>
    </source>
</evidence>
<evidence type="ECO:0000256" key="3">
    <source>
        <dbReference type="ARBA" id="ARBA00022840"/>
    </source>
</evidence>
<sequence length="558" mass="60794">MGHINVAGVGYRLPDGRMLLDDVSFRVGEGMKAVLVGANGSGKTTLLRVVSGDEPPFEGAVTRSGRLGVMRQFIGSHAASSAAGGADGVSAPLSADSSVRDLLVSVSGPRVRDAARELDAAELVMMERDDEAAQLRYAQALSDWADAGGYDAEVLWDVCAVAALGMPFTAAQYRELGTLSGGEQKRLALEALLRGPDDVLLLDEPDNYLDVPGKQWLEEQLRATAKTVLFISHDRELIAATATHLITLEGGAGAGNSAWVHGGGYAGYHAAREDRHARFAELRRRWDERHKSLRELVRGLRQKAEYNDGMASRYQAALTRLRRFEEAGPPPEPPRAQAITMRLRGGRTGVRALTCRDLELTGLMRPFAAEVFYGERIGVLGSNGSGKSHFLRLLADPSSVAHGGQAKLGARVVPGHFAQTHHHPEWTGRTLTAILAEEYALPLERSAPVLQRYELVHQRDQRFETLSGGQQARFQIVLLELSGATMLLLDEPTDNLDVDSADALETALDSFEGTVLAVTHDRWFARSFDRFLVFGAEGDVYVSQSPVWDEGRVRRDRA</sequence>
<dbReference type="Pfam" id="PF00005">
    <property type="entry name" value="ABC_tran"/>
    <property type="match status" value="2"/>
</dbReference>
<evidence type="ECO:0000313" key="5">
    <source>
        <dbReference type="EMBL" id="MFC4565012.1"/>
    </source>
</evidence>
<protein>
    <submittedName>
        <fullName evidence="5">ABC-F family ATP-binding cassette domain-containing protein</fullName>
    </submittedName>
</protein>
<evidence type="ECO:0000259" key="4">
    <source>
        <dbReference type="PROSITE" id="PS50893"/>
    </source>
</evidence>
<dbReference type="EMBL" id="JBHSFQ010000031">
    <property type="protein sequence ID" value="MFC4565012.1"/>
    <property type="molecule type" value="Genomic_DNA"/>
</dbReference>
<proteinExistence type="predicted"/>
<dbReference type="InterPro" id="IPR027417">
    <property type="entry name" value="P-loop_NTPase"/>
</dbReference>
<reference evidence="6" key="1">
    <citation type="journal article" date="2019" name="Int. J. Syst. Evol. Microbiol.">
        <title>The Global Catalogue of Microorganisms (GCM) 10K type strain sequencing project: providing services to taxonomists for standard genome sequencing and annotation.</title>
        <authorList>
            <consortium name="The Broad Institute Genomics Platform"/>
            <consortium name="The Broad Institute Genome Sequencing Center for Infectious Disease"/>
            <person name="Wu L."/>
            <person name="Ma J."/>
        </authorList>
    </citation>
    <scope>NUCLEOTIDE SEQUENCE [LARGE SCALE GENOMIC DNA]</scope>
    <source>
        <strain evidence="6">XZYJ18</strain>
    </source>
</reference>
<dbReference type="InterPro" id="IPR050611">
    <property type="entry name" value="ABCF"/>
</dbReference>
<feature type="domain" description="ABC transporter" evidence="4">
    <location>
        <begin position="348"/>
        <end position="558"/>
    </location>
</feature>
<feature type="domain" description="ABC transporter" evidence="4">
    <location>
        <begin position="4"/>
        <end position="275"/>
    </location>
</feature>
<dbReference type="SUPFAM" id="SSF52540">
    <property type="entry name" value="P-loop containing nucleoside triphosphate hydrolases"/>
    <property type="match status" value="2"/>
</dbReference>
<evidence type="ECO:0000256" key="2">
    <source>
        <dbReference type="ARBA" id="ARBA00022741"/>
    </source>
</evidence>
<dbReference type="PROSITE" id="PS50893">
    <property type="entry name" value="ABC_TRANSPORTER_2"/>
    <property type="match status" value="2"/>
</dbReference>
<keyword evidence="2" id="KW-0547">Nucleotide-binding</keyword>
<dbReference type="Gene3D" id="3.40.50.300">
    <property type="entry name" value="P-loop containing nucleotide triphosphate hydrolases"/>
    <property type="match status" value="2"/>
</dbReference>
<keyword evidence="3 5" id="KW-0067">ATP-binding</keyword>
<organism evidence="5 6">
    <name type="scientific">Nocardiopsis mangrovi</name>
    <dbReference type="NCBI Taxonomy" id="1179818"/>
    <lineage>
        <taxon>Bacteria</taxon>
        <taxon>Bacillati</taxon>
        <taxon>Actinomycetota</taxon>
        <taxon>Actinomycetes</taxon>
        <taxon>Streptosporangiales</taxon>
        <taxon>Nocardiopsidaceae</taxon>
        <taxon>Nocardiopsis</taxon>
    </lineage>
</organism>
<name>A0ABV9E1T2_9ACTN</name>
<accession>A0ABV9E1T2</accession>
<keyword evidence="1" id="KW-0677">Repeat</keyword>
<dbReference type="PANTHER" id="PTHR19211">
    <property type="entry name" value="ATP-BINDING TRANSPORT PROTEIN-RELATED"/>
    <property type="match status" value="1"/>
</dbReference>
<dbReference type="InterPro" id="IPR003439">
    <property type="entry name" value="ABC_transporter-like_ATP-bd"/>
</dbReference>
<comment type="caution">
    <text evidence="5">The sequence shown here is derived from an EMBL/GenBank/DDBJ whole genome shotgun (WGS) entry which is preliminary data.</text>
</comment>
<gene>
    <name evidence="5" type="ORF">ACFO4E_24395</name>
</gene>